<reference evidence="2 3" key="1">
    <citation type="journal article" date="2017" name="MBio">
        <title>Novel 'Superspreader' Bacteriophages Promote Horizontal Gene Transfer by Transformation.</title>
        <authorList>
            <person name="Keen E.C."/>
            <person name="Bliskovsky V.V."/>
            <person name="Malagon F."/>
            <person name="Baker J.D."/>
            <person name="Prince J.S."/>
            <person name="Klaus J.S."/>
            <person name="Adhya S.L."/>
        </authorList>
    </citation>
    <scope>NUCLEOTIDE SEQUENCE [LARGE SCALE GENOMIC DNA]</scope>
</reference>
<dbReference type="Pfam" id="PF06074">
    <property type="entry name" value="Portal_Mu"/>
    <property type="match status" value="1"/>
</dbReference>
<sequence>MAEITETQESLPPFRMGEVGSLGLKVRGGRIYEEPRQALRFPESIKTFQLMMRDPAVAASVNIIKMFVRKVNWRFVPPKGKEQDPKMIERADFFNSLMDDMEHDWADFINSVMSFCTYGFCVNEKVYKKRQGNKGKYPSRYNDGLIGWAKLPIRNQSTLDKWYFDSDYRKVTGVRQNLRNVSHIAGAINLAEQPLTRKLPRSKFLLFKYDDEYGNPEGRSPLLNAYVPWKYKVQIEEYEAVGVSRDLVGMPKIGLPPDYLDENAEPEKKAFVEYCKSVVNDMIANDRAGLIWPRFIDPETKEDIFEFSLVSRQGAKAYDTGAIIDRYSKQIMMAFMSDVLAMGQSKYGSFSLADSKTSLLAMSVDILLKQIRNVINRDLVAQTYALNMWDDEEHVQIVYDDIETPDLEAIGAYIQKTVAVGAMEVDKELSNKLREHIGLPPADESQPVSEELSPNTQSRSGDGYKTAGEGTAKTPSAKDPSTANKANK</sequence>
<feature type="compositionally biased region" description="Polar residues" evidence="1">
    <location>
        <begin position="479"/>
        <end position="488"/>
    </location>
</feature>
<dbReference type="GeneID" id="26637584"/>
<dbReference type="InterPro" id="IPR009279">
    <property type="entry name" value="Portal_Mu"/>
</dbReference>
<evidence type="ECO:0000313" key="3">
    <source>
        <dbReference type="Proteomes" id="UP000202045"/>
    </source>
</evidence>
<evidence type="ECO:0000256" key="1">
    <source>
        <dbReference type="SAM" id="MobiDB-lite"/>
    </source>
</evidence>
<dbReference type="OrthoDB" id="2427at10239"/>
<keyword evidence="3" id="KW-1185">Reference proteome</keyword>
<accession>A0A0N7GFN5</accession>
<evidence type="ECO:0008006" key="4">
    <source>
        <dbReference type="Google" id="ProtNLM"/>
    </source>
</evidence>
<evidence type="ECO:0000313" key="2">
    <source>
        <dbReference type="EMBL" id="ALH47162.1"/>
    </source>
</evidence>
<protein>
    <recommendedName>
        <fullName evidence="4">Portal protein</fullName>
    </recommendedName>
</protein>
<feature type="compositionally biased region" description="Polar residues" evidence="1">
    <location>
        <begin position="446"/>
        <end position="460"/>
    </location>
</feature>
<feature type="region of interest" description="Disordered" evidence="1">
    <location>
        <begin position="438"/>
        <end position="488"/>
    </location>
</feature>
<organism evidence="2 3">
    <name type="scientific">Escherichia phage SUSP2</name>
    <dbReference type="NCBI Taxonomy" id="1718669"/>
    <lineage>
        <taxon>Viruses</taxon>
        <taxon>Duplodnaviria</taxon>
        <taxon>Heunggongvirae</taxon>
        <taxon>Uroviricota</taxon>
        <taxon>Caudoviricetes</taxon>
        <taxon>Andersonviridae</taxon>
        <taxon>Ounavirinae</taxon>
        <taxon>Mooglevirus</taxon>
        <taxon>Mooglevirus susp2</taxon>
        <taxon>Suspvirus SUSP2</taxon>
    </lineage>
</organism>
<name>A0A0N7GFN5_9CAUD</name>
<dbReference type="EMBL" id="KT454806">
    <property type="protein sequence ID" value="ALH47162.1"/>
    <property type="molecule type" value="Genomic_DNA"/>
</dbReference>
<dbReference type="Proteomes" id="UP000202045">
    <property type="component" value="Segment"/>
</dbReference>
<proteinExistence type="predicted"/>
<dbReference type="KEGG" id="vg:26637584"/>
<dbReference type="RefSeq" id="YP_009211037.1">
    <property type="nucleotide sequence ID" value="NC_028935.2"/>
</dbReference>